<proteinExistence type="predicted"/>
<gene>
    <name evidence="5" type="ORF">LZC94_15160</name>
</gene>
<dbReference type="Pfam" id="PF12833">
    <property type="entry name" value="HTH_18"/>
    <property type="match status" value="1"/>
</dbReference>
<dbReference type="Pfam" id="PF12625">
    <property type="entry name" value="Arabinose_bd"/>
    <property type="match status" value="1"/>
</dbReference>
<dbReference type="InterPro" id="IPR009057">
    <property type="entry name" value="Homeodomain-like_sf"/>
</dbReference>
<dbReference type="InterPro" id="IPR020449">
    <property type="entry name" value="Tscrpt_reg_AraC-type_HTH"/>
</dbReference>
<name>A0ABZ2M7S3_9BACT</name>
<sequence length="347" mass="38992">MFDWVRKNDGHAIEANVRSQLELPEATGTLLKEMTVPLHVYRAAGDLTAELMGDDFIGLHAAGGTPRGSFGILEFAARSAPNVDQALKRTARYWRLLSETIRLELERSPGEVALAFRIPNEPLCMGRQGNEFAAGIFHRYLNEMTQVGLHATRVEFAHAPPRETGALAEFFGTTNLQFECGRNRIAFDESILALPIPASDERLLPWLDGYADSLLPPESVAAQAVPGLHRQIRHCLQDGRSPTVAEVARRLRVSSRTLQRRLGEVSMSFYRVLEEIRHELAESYLRDPRLSIYEIALRLGYANERGFERAFMKWHGTTPRAYRRQLPAFQSRTRSSQPPAECVQAAG</sequence>
<dbReference type="Gene3D" id="1.10.10.60">
    <property type="entry name" value="Homeodomain-like"/>
    <property type="match status" value="1"/>
</dbReference>
<dbReference type="PANTHER" id="PTHR47894:SF1">
    <property type="entry name" value="HTH-TYPE TRANSCRIPTIONAL REGULATOR VQSM"/>
    <property type="match status" value="1"/>
</dbReference>
<reference evidence="5 6" key="1">
    <citation type="submission" date="2021-12" db="EMBL/GenBank/DDBJ databases">
        <title>Discovery of the Pendulisporaceae a myxobacterial family with distinct sporulation behavior and unique specialized metabolism.</title>
        <authorList>
            <person name="Garcia R."/>
            <person name="Popoff A."/>
            <person name="Bader C.D."/>
            <person name="Loehr J."/>
            <person name="Walesch S."/>
            <person name="Walt C."/>
            <person name="Boldt J."/>
            <person name="Bunk B."/>
            <person name="Haeckl F.J.F.P.J."/>
            <person name="Gunesch A.P."/>
            <person name="Birkelbach J."/>
            <person name="Nuebel U."/>
            <person name="Pietschmann T."/>
            <person name="Bach T."/>
            <person name="Mueller R."/>
        </authorList>
    </citation>
    <scope>NUCLEOTIDE SEQUENCE [LARGE SCALE GENOMIC DNA]</scope>
    <source>
        <strain evidence="5 6">MSr11954</strain>
    </source>
</reference>
<dbReference type="RefSeq" id="WP_394828199.1">
    <property type="nucleotide sequence ID" value="NZ_CP089984.1"/>
</dbReference>
<dbReference type="Proteomes" id="UP001370348">
    <property type="component" value="Chromosome"/>
</dbReference>
<evidence type="ECO:0000313" key="6">
    <source>
        <dbReference type="Proteomes" id="UP001370348"/>
    </source>
</evidence>
<protein>
    <submittedName>
        <fullName evidence="5">AraC family transcriptional regulator</fullName>
    </submittedName>
</protein>
<dbReference type="PRINTS" id="PR00032">
    <property type="entry name" value="HTHARAC"/>
</dbReference>
<feature type="domain" description="HTH araC/xylS-type" evidence="4">
    <location>
        <begin position="226"/>
        <end position="325"/>
    </location>
</feature>
<keyword evidence="2" id="KW-0238">DNA-binding</keyword>
<dbReference type="PANTHER" id="PTHR47894">
    <property type="entry name" value="HTH-TYPE TRANSCRIPTIONAL REGULATOR GADX"/>
    <property type="match status" value="1"/>
</dbReference>
<dbReference type="InterPro" id="IPR018060">
    <property type="entry name" value="HTH_AraC"/>
</dbReference>
<evidence type="ECO:0000256" key="2">
    <source>
        <dbReference type="ARBA" id="ARBA00023125"/>
    </source>
</evidence>
<keyword evidence="3" id="KW-0804">Transcription</keyword>
<dbReference type="PROSITE" id="PS01124">
    <property type="entry name" value="HTH_ARAC_FAMILY_2"/>
    <property type="match status" value="1"/>
</dbReference>
<dbReference type="InterPro" id="IPR032687">
    <property type="entry name" value="AraC-type_N"/>
</dbReference>
<dbReference type="SMART" id="SM00342">
    <property type="entry name" value="HTH_ARAC"/>
    <property type="match status" value="1"/>
</dbReference>
<evidence type="ECO:0000256" key="3">
    <source>
        <dbReference type="ARBA" id="ARBA00023163"/>
    </source>
</evidence>
<organism evidence="5 6">
    <name type="scientific">Pendulispora albinea</name>
    <dbReference type="NCBI Taxonomy" id="2741071"/>
    <lineage>
        <taxon>Bacteria</taxon>
        <taxon>Pseudomonadati</taxon>
        <taxon>Myxococcota</taxon>
        <taxon>Myxococcia</taxon>
        <taxon>Myxococcales</taxon>
        <taxon>Sorangiineae</taxon>
        <taxon>Pendulisporaceae</taxon>
        <taxon>Pendulispora</taxon>
    </lineage>
</organism>
<evidence type="ECO:0000313" key="5">
    <source>
        <dbReference type="EMBL" id="WXB18566.1"/>
    </source>
</evidence>
<evidence type="ECO:0000256" key="1">
    <source>
        <dbReference type="ARBA" id="ARBA00023015"/>
    </source>
</evidence>
<dbReference type="EMBL" id="CP089984">
    <property type="protein sequence ID" value="WXB18566.1"/>
    <property type="molecule type" value="Genomic_DNA"/>
</dbReference>
<evidence type="ECO:0000259" key="4">
    <source>
        <dbReference type="PROSITE" id="PS01124"/>
    </source>
</evidence>
<keyword evidence="1" id="KW-0805">Transcription regulation</keyword>
<keyword evidence="6" id="KW-1185">Reference proteome</keyword>
<dbReference type="SUPFAM" id="SSF46689">
    <property type="entry name" value="Homeodomain-like"/>
    <property type="match status" value="1"/>
</dbReference>
<accession>A0ABZ2M7S3</accession>